<keyword evidence="1" id="KW-1133">Transmembrane helix</keyword>
<feature type="transmembrane region" description="Helical" evidence="1">
    <location>
        <begin position="73"/>
        <end position="97"/>
    </location>
</feature>
<gene>
    <name evidence="2" type="ORF">COX44_01225</name>
</gene>
<accession>A0A2G9YD71</accession>
<keyword evidence="1" id="KW-0472">Membrane</keyword>
<keyword evidence="1" id="KW-0812">Transmembrane</keyword>
<dbReference type="EMBL" id="PCRH01000027">
    <property type="protein sequence ID" value="PIP17185.1"/>
    <property type="molecule type" value="Genomic_DNA"/>
</dbReference>
<sequence length="131" mass="15102">MICIIALIVFGLLGLFSLKYRFLAKEAFECVFNRLRFRPCQTGLDQRIKSKIVAKILKRHQKTGKFINKYFEVISWFLVVAMIVSSIYSAFGIYNLIRYKTCDPNHPENCPLTPKQIEQGCGCENPKCGEE</sequence>
<organism evidence="2 3">
    <name type="scientific">Candidatus Portnoybacteria bacterium CG23_combo_of_CG06-09_8_20_14_all_37_13</name>
    <dbReference type="NCBI Taxonomy" id="1974819"/>
    <lineage>
        <taxon>Bacteria</taxon>
        <taxon>Candidatus Portnoyibacteriota</taxon>
    </lineage>
</organism>
<comment type="caution">
    <text evidence="2">The sequence shown here is derived from an EMBL/GenBank/DDBJ whole genome shotgun (WGS) entry which is preliminary data.</text>
</comment>
<dbReference type="Proteomes" id="UP000231480">
    <property type="component" value="Unassembled WGS sequence"/>
</dbReference>
<evidence type="ECO:0000313" key="3">
    <source>
        <dbReference type="Proteomes" id="UP000231480"/>
    </source>
</evidence>
<proteinExistence type="predicted"/>
<protein>
    <submittedName>
        <fullName evidence="2">Uncharacterized protein</fullName>
    </submittedName>
</protein>
<reference evidence="2 3" key="1">
    <citation type="submission" date="2017-09" db="EMBL/GenBank/DDBJ databases">
        <title>Depth-based differentiation of microbial function through sediment-hosted aquifers and enrichment of novel symbionts in the deep terrestrial subsurface.</title>
        <authorList>
            <person name="Probst A.J."/>
            <person name="Ladd B."/>
            <person name="Jarett J.K."/>
            <person name="Geller-Mcgrath D.E."/>
            <person name="Sieber C.M."/>
            <person name="Emerson J.B."/>
            <person name="Anantharaman K."/>
            <person name="Thomas B.C."/>
            <person name="Malmstrom R."/>
            <person name="Stieglmeier M."/>
            <person name="Klingl A."/>
            <person name="Woyke T."/>
            <person name="Ryan C.M."/>
            <person name="Banfield J.F."/>
        </authorList>
    </citation>
    <scope>NUCLEOTIDE SEQUENCE [LARGE SCALE GENOMIC DNA]</scope>
    <source>
        <strain evidence="2">CG23_combo_of_CG06-09_8_20_14_all_37_13</strain>
    </source>
</reference>
<dbReference type="AlphaFoldDB" id="A0A2G9YD71"/>
<evidence type="ECO:0000256" key="1">
    <source>
        <dbReference type="SAM" id="Phobius"/>
    </source>
</evidence>
<name>A0A2G9YD71_9BACT</name>
<evidence type="ECO:0000313" key="2">
    <source>
        <dbReference type="EMBL" id="PIP17185.1"/>
    </source>
</evidence>